<feature type="chain" id="PRO_5046387454" evidence="1">
    <location>
        <begin position="21"/>
        <end position="66"/>
    </location>
</feature>
<protein>
    <submittedName>
        <fullName evidence="2">Uncharacterized protein</fullName>
    </submittedName>
</protein>
<gene>
    <name evidence="2" type="ORF">HAX54_001203</name>
</gene>
<keyword evidence="3" id="KW-1185">Reference proteome</keyword>
<evidence type="ECO:0000313" key="3">
    <source>
        <dbReference type="Proteomes" id="UP000823775"/>
    </source>
</evidence>
<evidence type="ECO:0000313" key="2">
    <source>
        <dbReference type="EMBL" id="MCE3215182.1"/>
    </source>
</evidence>
<proteinExistence type="predicted"/>
<organism evidence="2 3">
    <name type="scientific">Datura stramonium</name>
    <name type="common">Jimsonweed</name>
    <name type="synonym">Common thornapple</name>
    <dbReference type="NCBI Taxonomy" id="4076"/>
    <lineage>
        <taxon>Eukaryota</taxon>
        <taxon>Viridiplantae</taxon>
        <taxon>Streptophyta</taxon>
        <taxon>Embryophyta</taxon>
        <taxon>Tracheophyta</taxon>
        <taxon>Spermatophyta</taxon>
        <taxon>Magnoliopsida</taxon>
        <taxon>eudicotyledons</taxon>
        <taxon>Gunneridae</taxon>
        <taxon>Pentapetalae</taxon>
        <taxon>asterids</taxon>
        <taxon>lamiids</taxon>
        <taxon>Solanales</taxon>
        <taxon>Solanaceae</taxon>
        <taxon>Solanoideae</taxon>
        <taxon>Datureae</taxon>
        <taxon>Datura</taxon>
    </lineage>
</organism>
<accession>A0ABS8WV39</accession>
<evidence type="ECO:0000256" key="1">
    <source>
        <dbReference type="SAM" id="SignalP"/>
    </source>
</evidence>
<comment type="caution">
    <text evidence="2">The sequence shown here is derived from an EMBL/GenBank/DDBJ whole genome shotgun (WGS) entry which is preliminary data.</text>
</comment>
<dbReference type="EMBL" id="JACEIK010010423">
    <property type="protein sequence ID" value="MCE3215182.1"/>
    <property type="molecule type" value="Genomic_DNA"/>
</dbReference>
<reference evidence="2 3" key="1">
    <citation type="journal article" date="2021" name="BMC Genomics">
        <title>Datura genome reveals duplications of psychoactive alkaloid biosynthetic genes and high mutation rate following tissue culture.</title>
        <authorList>
            <person name="Rajewski A."/>
            <person name="Carter-House D."/>
            <person name="Stajich J."/>
            <person name="Litt A."/>
        </authorList>
    </citation>
    <scope>NUCLEOTIDE SEQUENCE [LARGE SCALE GENOMIC DNA]</scope>
    <source>
        <strain evidence="2">AR-01</strain>
    </source>
</reference>
<keyword evidence="1" id="KW-0732">Signal</keyword>
<dbReference type="Proteomes" id="UP000823775">
    <property type="component" value="Unassembled WGS sequence"/>
</dbReference>
<feature type="signal peptide" evidence="1">
    <location>
        <begin position="1"/>
        <end position="20"/>
    </location>
</feature>
<sequence length="66" mass="7271">MPVVGVTILLLTSDFSVVTTFFRFGTIVSDLARLLSMDKVCMLAVVTKCAPSDFPLFIIEKDVMNI</sequence>
<feature type="non-terminal residue" evidence="2">
    <location>
        <position position="66"/>
    </location>
</feature>
<name>A0ABS8WV39_DATST</name>